<feature type="region of interest" description="Disordered" evidence="4">
    <location>
        <begin position="273"/>
        <end position="309"/>
    </location>
</feature>
<dbReference type="GO" id="GO:0005829">
    <property type="term" value="C:cytosol"/>
    <property type="evidence" value="ECO:0007669"/>
    <property type="project" value="TreeGrafter"/>
</dbReference>
<proteinExistence type="inferred from homology"/>
<evidence type="ECO:0000313" key="7">
    <source>
        <dbReference type="Proteomes" id="UP000062973"/>
    </source>
</evidence>
<dbReference type="Gene3D" id="3.40.1190.20">
    <property type="match status" value="1"/>
</dbReference>
<dbReference type="PATRIC" id="fig|1068978.7.peg.6049"/>
<dbReference type="PROSITE" id="PS00583">
    <property type="entry name" value="PFKB_KINASES_1"/>
    <property type="match status" value="1"/>
</dbReference>
<name>A0A076MYJ7_AMYME</name>
<evidence type="ECO:0000259" key="5">
    <source>
        <dbReference type="Pfam" id="PF00294"/>
    </source>
</evidence>
<dbReference type="InterPro" id="IPR002139">
    <property type="entry name" value="Ribo/fructo_kinase"/>
</dbReference>
<dbReference type="InterPro" id="IPR011611">
    <property type="entry name" value="PfkB_dom"/>
</dbReference>
<dbReference type="eggNOG" id="COG0524">
    <property type="taxonomic scope" value="Bacteria"/>
</dbReference>
<dbReference type="STRING" id="1068978.AMETH_5631"/>
<dbReference type="Proteomes" id="UP000062973">
    <property type="component" value="Chromosome"/>
</dbReference>
<dbReference type="PRINTS" id="PR00990">
    <property type="entry name" value="RIBOKINASE"/>
</dbReference>
<dbReference type="GO" id="GO:0006796">
    <property type="term" value="P:phosphate-containing compound metabolic process"/>
    <property type="evidence" value="ECO:0007669"/>
    <property type="project" value="UniProtKB-ARBA"/>
</dbReference>
<dbReference type="GO" id="GO:0016301">
    <property type="term" value="F:kinase activity"/>
    <property type="evidence" value="ECO:0007669"/>
    <property type="project" value="UniProtKB-KW"/>
</dbReference>
<protein>
    <submittedName>
        <fullName evidence="6">Ribokinase</fullName>
    </submittedName>
</protein>
<dbReference type="OrthoDB" id="7946249at2"/>
<dbReference type="PANTHER" id="PTHR10584">
    <property type="entry name" value="SUGAR KINASE"/>
    <property type="match status" value="1"/>
</dbReference>
<keyword evidence="2" id="KW-0808">Transferase</keyword>
<dbReference type="EMBL" id="CP009110">
    <property type="protein sequence ID" value="AIJ25723.1"/>
    <property type="molecule type" value="Genomic_DNA"/>
</dbReference>
<evidence type="ECO:0000256" key="2">
    <source>
        <dbReference type="ARBA" id="ARBA00022679"/>
    </source>
</evidence>
<dbReference type="AlphaFoldDB" id="A0A076MYJ7"/>
<dbReference type="KEGG" id="amq:AMETH_5631"/>
<evidence type="ECO:0000256" key="1">
    <source>
        <dbReference type="ARBA" id="ARBA00010688"/>
    </source>
</evidence>
<dbReference type="InterPro" id="IPR002173">
    <property type="entry name" value="Carboh/pur_kinase_PfkB_CS"/>
</dbReference>
<gene>
    <name evidence="6" type="primary">rbsK</name>
    <name evidence="6" type="ORF">AMETH_5631</name>
</gene>
<evidence type="ECO:0000256" key="4">
    <source>
        <dbReference type="SAM" id="MobiDB-lite"/>
    </source>
</evidence>
<dbReference type="SUPFAM" id="SSF53613">
    <property type="entry name" value="Ribokinase-like"/>
    <property type="match status" value="1"/>
</dbReference>
<dbReference type="InterPro" id="IPR029056">
    <property type="entry name" value="Ribokinase-like"/>
</dbReference>
<keyword evidence="7" id="KW-1185">Reference proteome</keyword>
<dbReference type="HOGENOM" id="CLU_027634_2_2_11"/>
<feature type="domain" description="Carbohydrate kinase PfkB" evidence="5">
    <location>
        <begin position="2"/>
        <end position="283"/>
    </location>
</feature>
<accession>A0A076MYJ7</accession>
<comment type="similarity">
    <text evidence="1">Belongs to the carbohydrate kinase PfkB family.</text>
</comment>
<evidence type="ECO:0000256" key="3">
    <source>
        <dbReference type="ARBA" id="ARBA00022777"/>
    </source>
</evidence>
<dbReference type="PANTHER" id="PTHR10584:SF157">
    <property type="entry name" value="SULFOFRUCTOSE KINASE"/>
    <property type="match status" value="1"/>
</dbReference>
<organism evidence="6 7">
    <name type="scientific">Amycolatopsis methanolica 239</name>
    <dbReference type="NCBI Taxonomy" id="1068978"/>
    <lineage>
        <taxon>Bacteria</taxon>
        <taxon>Bacillati</taxon>
        <taxon>Actinomycetota</taxon>
        <taxon>Actinomycetes</taxon>
        <taxon>Pseudonocardiales</taxon>
        <taxon>Pseudonocardiaceae</taxon>
        <taxon>Amycolatopsis</taxon>
        <taxon>Amycolatopsis methanolica group</taxon>
    </lineage>
</organism>
<dbReference type="Pfam" id="PF00294">
    <property type="entry name" value="PfkB"/>
    <property type="match status" value="1"/>
</dbReference>
<sequence>MVVVGQIARDLVLRVGDAPEAGTSAAVRCRDEVLGGKGANQAVGVAQLGVPVALLAVVGDDRAGHDLLTHAAADGIDVSHCVVREHARSALIVNVVDDHGQWRYLEDIPEDVQVAEHDVLSSAALLREASSVIIQLQQPAQAAMAAARLAREAGARVVLDGVPAAKDLLACADVLRADAREAEILTRQPVENVAEGVKAGVMLLAHGLDLAVLEVAGHGNVFVSRAGYEFLPHGDAHVVDTTGAGDALVATLTCALSRGQDLRTAARAAVEAAASTTEHAGGRPRLTPGILESRKQSCPSASPDRQPGY</sequence>
<reference evidence="6 7" key="1">
    <citation type="submission" date="2014-07" db="EMBL/GenBank/DDBJ databases">
        <title>Whole Genome Sequence of the Amycolatopsis methanolica 239.</title>
        <authorList>
            <person name="Tang B."/>
        </authorList>
    </citation>
    <scope>NUCLEOTIDE SEQUENCE [LARGE SCALE GENOMIC DNA]</scope>
    <source>
        <strain evidence="6 7">239</strain>
    </source>
</reference>
<evidence type="ECO:0000313" key="6">
    <source>
        <dbReference type="EMBL" id="AIJ25723.1"/>
    </source>
</evidence>
<keyword evidence="3 6" id="KW-0418">Kinase</keyword>